<accession>A0A1B9IGK8</accession>
<dbReference type="InterPro" id="IPR011333">
    <property type="entry name" value="SKP1/BTB/POZ_sf"/>
</dbReference>
<keyword evidence="3" id="KW-1185">Reference proteome</keyword>
<gene>
    <name evidence="2" type="ORF">L486_07829</name>
</gene>
<evidence type="ECO:0000313" key="2">
    <source>
        <dbReference type="EMBL" id="OCF54695.1"/>
    </source>
</evidence>
<dbReference type="Pfam" id="PF00651">
    <property type="entry name" value="BTB"/>
    <property type="match status" value="1"/>
</dbReference>
<sequence length="246" mass="28176">MLDEEEKPIIVNEYNRSFQFDDSDLRLVSADGVVFKIHTWKLKAASSVFQVMFESGNNGDTLELTDKTLEIGRILCMFLQILYGIKLAEPSSGWDLKRNHEELLRLIDKYDAPAAKQHLTTCFRLWAASEKFESDGYFLLASQLDEYEIATTSLKHAMACRRTWTGPSEGMESRQALLSQGLKGENTTDGAGWPLNDFRRLSHEYIFGFMRAKEIVMQPNKPRVDYKLLAAKFEKIMTDLTLEEAN</sequence>
<reference evidence="3" key="2">
    <citation type="submission" date="2013-12" db="EMBL/GenBank/DDBJ databases">
        <title>Evolution of pathogenesis and genome organization in the Tremellales.</title>
        <authorList>
            <person name="Cuomo C."/>
            <person name="Litvintseva A."/>
            <person name="Heitman J."/>
            <person name="Chen Y."/>
            <person name="Sun S."/>
            <person name="Springer D."/>
            <person name="Dromer F."/>
            <person name="Young S."/>
            <person name="Zeng Q."/>
            <person name="Chapman S."/>
            <person name="Gujja S."/>
            <person name="Saif S."/>
            <person name="Birren B."/>
        </authorList>
    </citation>
    <scope>NUCLEOTIDE SEQUENCE [LARGE SCALE GENOMIC DNA]</scope>
    <source>
        <strain evidence="3">CBS 10435</strain>
    </source>
</reference>
<protein>
    <recommendedName>
        <fullName evidence="1">BTB domain-containing protein</fullName>
    </recommendedName>
</protein>
<dbReference type="Proteomes" id="UP000092583">
    <property type="component" value="Unassembled WGS sequence"/>
</dbReference>
<dbReference type="AlphaFoldDB" id="A0A1B9IGK8"/>
<proteinExistence type="predicted"/>
<evidence type="ECO:0000313" key="3">
    <source>
        <dbReference type="Proteomes" id="UP000092583"/>
    </source>
</evidence>
<dbReference type="STRING" id="1331196.A0A1B9IGK8"/>
<evidence type="ECO:0000259" key="1">
    <source>
        <dbReference type="PROSITE" id="PS50097"/>
    </source>
</evidence>
<reference evidence="2 3" key="1">
    <citation type="submission" date="2013-07" db="EMBL/GenBank/DDBJ databases">
        <title>The Genome Sequence of Kwoniella mangroviensis CBS10435.</title>
        <authorList>
            <consortium name="The Broad Institute Genome Sequencing Platform"/>
            <person name="Cuomo C."/>
            <person name="Litvintseva A."/>
            <person name="Chen Y."/>
            <person name="Heitman J."/>
            <person name="Sun S."/>
            <person name="Springer D."/>
            <person name="Dromer F."/>
            <person name="Young S.K."/>
            <person name="Zeng Q."/>
            <person name="Gargeya S."/>
            <person name="Fitzgerald M."/>
            <person name="Abouelleil A."/>
            <person name="Alvarado L."/>
            <person name="Berlin A.M."/>
            <person name="Chapman S.B."/>
            <person name="Dewar J."/>
            <person name="Goldberg J."/>
            <person name="Griggs A."/>
            <person name="Gujja S."/>
            <person name="Hansen M."/>
            <person name="Howarth C."/>
            <person name="Imamovic A."/>
            <person name="Larimer J."/>
            <person name="McCowan C."/>
            <person name="Murphy C."/>
            <person name="Pearson M."/>
            <person name="Priest M."/>
            <person name="Roberts A."/>
            <person name="Saif S."/>
            <person name="Shea T."/>
            <person name="Sykes S."/>
            <person name="Wortman J."/>
            <person name="Nusbaum C."/>
            <person name="Birren B."/>
        </authorList>
    </citation>
    <scope>NUCLEOTIDE SEQUENCE [LARGE SCALE GENOMIC DNA]</scope>
    <source>
        <strain evidence="2 3">CBS 10435</strain>
    </source>
</reference>
<dbReference type="Gene3D" id="3.30.710.10">
    <property type="entry name" value="Potassium Channel Kv1.1, Chain A"/>
    <property type="match status" value="1"/>
</dbReference>
<dbReference type="OrthoDB" id="2574774at2759"/>
<feature type="domain" description="BTB" evidence="1">
    <location>
        <begin position="23"/>
        <end position="91"/>
    </location>
</feature>
<name>A0A1B9IGK8_9TREE</name>
<dbReference type="InterPro" id="IPR000210">
    <property type="entry name" value="BTB/POZ_dom"/>
</dbReference>
<dbReference type="CDD" id="cd18186">
    <property type="entry name" value="BTB_POZ_ZBTB_KLHL-like"/>
    <property type="match status" value="1"/>
</dbReference>
<dbReference type="SUPFAM" id="SSF54695">
    <property type="entry name" value="POZ domain"/>
    <property type="match status" value="1"/>
</dbReference>
<dbReference type="EMBL" id="KI669469">
    <property type="protein sequence ID" value="OCF54695.1"/>
    <property type="molecule type" value="Genomic_DNA"/>
</dbReference>
<organism evidence="2 3">
    <name type="scientific">Kwoniella mangroviensis CBS 10435</name>
    <dbReference type="NCBI Taxonomy" id="1331196"/>
    <lineage>
        <taxon>Eukaryota</taxon>
        <taxon>Fungi</taxon>
        <taxon>Dikarya</taxon>
        <taxon>Basidiomycota</taxon>
        <taxon>Agaricomycotina</taxon>
        <taxon>Tremellomycetes</taxon>
        <taxon>Tremellales</taxon>
        <taxon>Cryptococcaceae</taxon>
        <taxon>Kwoniella</taxon>
    </lineage>
</organism>
<dbReference type="PROSITE" id="PS50097">
    <property type="entry name" value="BTB"/>
    <property type="match status" value="1"/>
</dbReference>